<dbReference type="EMBL" id="OV725083">
    <property type="protein sequence ID" value="CAH1407075.1"/>
    <property type="molecule type" value="Genomic_DNA"/>
</dbReference>
<name>A0A9P0HS82_NEZVI</name>
<evidence type="ECO:0000313" key="1">
    <source>
        <dbReference type="EMBL" id="CAH1407075.1"/>
    </source>
</evidence>
<accession>A0A9P0HS82</accession>
<organism evidence="1 2">
    <name type="scientific">Nezara viridula</name>
    <name type="common">Southern green stink bug</name>
    <name type="synonym">Cimex viridulus</name>
    <dbReference type="NCBI Taxonomy" id="85310"/>
    <lineage>
        <taxon>Eukaryota</taxon>
        <taxon>Metazoa</taxon>
        <taxon>Ecdysozoa</taxon>
        <taxon>Arthropoda</taxon>
        <taxon>Hexapoda</taxon>
        <taxon>Insecta</taxon>
        <taxon>Pterygota</taxon>
        <taxon>Neoptera</taxon>
        <taxon>Paraneoptera</taxon>
        <taxon>Hemiptera</taxon>
        <taxon>Heteroptera</taxon>
        <taxon>Panheteroptera</taxon>
        <taxon>Pentatomomorpha</taxon>
        <taxon>Pentatomoidea</taxon>
        <taxon>Pentatomidae</taxon>
        <taxon>Pentatominae</taxon>
        <taxon>Nezara</taxon>
    </lineage>
</organism>
<keyword evidence="2" id="KW-1185">Reference proteome</keyword>
<dbReference type="AlphaFoldDB" id="A0A9P0HS82"/>
<proteinExistence type="predicted"/>
<reference evidence="1" key="1">
    <citation type="submission" date="2022-01" db="EMBL/GenBank/DDBJ databases">
        <authorList>
            <person name="King R."/>
        </authorList>
    </citation>
    <scope>NUCLEOTIDE SEQUENCE</scope>
</reference>
<gene>
    <name evidence="1" type="ORF">NEZAVI_LOCUS14882</name>
</gene>
<evidence type="ECO:0000313" key="2">
    <source>
        <dbReference type="Proteomes" id="UP001152798"/>
    </source>
</evidence>
<protein>
    <submittedName>
        <fullName evidence="1">Uncharacterized protein</fullName>
    </submittedName>
</protein>
<dbReference type="Proteomes" id="UP001152798">
    <property type="component" value="Chromosome 7"/>
</dbReference>
<sequence length="33" mass="3922">MENGFFHHERRVIAVEAVVETVTSWKLCEKIDF</sequence>